<keyword evidence="8" id="KW-0472">Membrane</keyword>
<proteinExistence type="inferred from homology"/>
<dbReference type="AlphaFoldDB" id="A0A384JIR1"/>
<dbReference type="InterPro" id="IPR036396">
    <property type="entry name" value="Cyt_P450_sf"/>
</dbReference>
<dbReference type="PANTHER" id="PTHR24305">
    <property type="entry name" value="CYTOCHROME P450"/>
    <property type="match status" value="1"/>
</dbReference>
<evidence type="ECO:0000256" key="5">
    <source>
        <dbReference type="ARBA" id="ARBA00023026"/>
    </source>
</evidence>
<dbReference type="OrthoDB" id="1470350at2759"/>
<dbReference type="RefSeq" id="XP_024548963.1">
    <property type="nucleotide sequence ID" value="XM_024693178.1"/>
</dbReference>
<dbReference type="EMBL" id="CP009809">
    <property type="protein sequence ID" value="ATZ50352.1"/>
    <property type="molecule type" value="Genomic_DNA"/>
</dbReference>
<gene>
    <name evidence="9" type="ORF">BCIN_05g07090</name>
</gene>
<dbReference type="InterPro" id="IPR001128">
    <property type="entry name" value="Cyt_P450"/>
</dbReference>
<sequence>MAFSLIWILVSILVLWISNVYLSLKRNIAIAKTTGLPYIVSPINGISGFLWTGIHDIVFSILKCLPYSQNWLYPMIMYLEPHRGWHYSQELRELHGEAFFIISPGQIYLSVSNADTIYQMSVRRNHFQKPTEVYAIIDLYGKNILTTERDEWKRHKKVVAPAFSEKSYAVVWKETMKQAHGMLRHWSGAKNSNEDSLEVKDTAPDTAVLGLHVISGAAYGISQGWEGDDEELGDNIVPGFNTTKLEGSHRLMFKGALSTLVDEIIWAALAPMWVYSISPFHKKWYRSFVECGDYFNELFDHNLKAIESGQNKDSGATGIIGSLVEATQLDSTDDSKKMLTKQEAIANSFIFLFAGHETTSNAIHFIILFLSISLTAQDQLQSTLDAILADKSQEYWNYETYFPALHNSFVGAVMNESLRIMSPVIAIPKVSMGLQQINVDGKIVTVPANTFLHFDVLGVHRNPRYWPCQKSRISDKSHDLDDFVPERWLAGYEENSKDKASPDASSDSLLFVPRRGALIPWSEGAHVCMGKRFSQVEMMAALAVIFKVWSVELDVRKWASDEEIEKMNFGDRRVVYEKAMDSARQLIKKSETIITLKMLGESVPLRFVKRGKERFRGCFL</sequence>
<feature type="binding site" description="axial binding residue" evidence="6">
    <location>
        <position position="528"/>
    </location>
    <ligand>
        <name>heme</name>
        <dbReference type="ChEBI" id="CHEBI:30413"/>
    </ligand>
    <ligandPart>
        <name>Fe</name>
        <dbReference type="ChEBI" id="CHEBI:18248"/>
    </ligandPart>
</feature>
<dbReference type="PRINTS" id="PR00385">
    <property type="entry name" value="P450"/>
</dbReference>
<dbReference type="PRINTS" id="PR00465">
    <property type="entry name" value="EP450IV"/>
</dbReference>
<keyword evidence="7" id="KW-0503">Monooxygenase</keyword>
<evidence type="ECO:0000313" key="9">
    <source>
        <dbReference type="EMBL" id="ATZ50352.1"/>
    </source>
</evidence>
<keyword evidence="10" id="KW-1185">Reference proteome</keyword>
<keyword evidence="4 6" id="KW-0408">Iron</keyword>
<organism evidence="9 10">
    <name type="scientific">Botryotinia fuckeliana (strain B05.10)</name>
    <name type="common">Noble rot fungus</name>
    <name type="synonym">Botrytis cinerea</name>
    <dbReference type="NCBI Taxonomy" id="332648"/>
    <lineage>
        <taxon>Eukaryota</taxon>
        <taxon>Fungi</taxon>
        <taxon>Dikarya</taxon>
        <taxon>Ascomycota</taxon>
        <taxon>Pezizomycotina</taxon>
        <taxon>Leotiomycetes</taxon>
        <taxon>Helotiales</taxon>
        <taxon>Sclerotiniaceae</taxon>
        <taxon>Botrytis</taxon>
    </lineage>
</organism>
<dbReference type="KEGG" id="bfu:BCIN_05g07090"/>
<dbReference type="GO" id="GO:0005506">
    <property type="term" value="F:iron ion binding"/>
    <property type="evidence" value="ECO:0007669"/>
    <property type="project" value="InterPro"/>
</dbReference>
<evidence type="ECO:0000256" key="6">
    <source>
        <dbReference type="PIRSR" id="PIRSR602403-1"/>
    </source>
</evidence>
<keyword evidence="5" id="KW-0843">Virulence</keyword>
<dbReference type="GO" id="GO:0016705">
    <property type="term" value="F:oxidoreductase activity, acting on paired donors, with incorporation or reduction of molecular oxygen"/>
    <property type="evidence" value="ECO:0007669"/>
    <property type="project" value="InterPro"/>
</dbReference>
<dbReference type="Proteomes" id="UP000001798">
    <property type="component" value="Chromosome 5"/>
</dbReference>
<dbReference type="SUPFAM" id="SSF48264">
    <property type="entry name" value="Cytochrome P450"/>
    <property type="match status" value="1"/>
</dbReference>
<comment type="similarity">
    <text evidence="2 7">Belongs to the cytochrome P450 family.</text>
</comment>
<keyword evidence="8" id="KW-0812">Transmembrane</keyword>
<dbReference type="Pfam" id="PF00067">
    <property type="entry name" value="p450"/>
    <property type="match status" value="1"/>
</dbReference>
<dbReference type="VEuPathDB" id="FungiDB:Bcin05g07090"/>
<dbReference type="InterPro" id="IPR002403">
    <property type="entry name" value="Cyt_P450_E_grp-IV"/>
</dbReference>
<evidence type="ECO:0000256" key="4">
    <source>
        <dbReference type="ARBA" id="ARBA00023004"/>
    </source>
</evidence>
<reference evidence="9 10" key="1">
    <citation type="journal article" date="2011" name="PLoS Genet.">
        <title>Genomic analysis of the necrotrophic fungal pathogens Sclerotinia sclerotiorum and Botrytis cinerea.</title>
        <authorList>
            <person name="Amselem J."/>
            <person name="Cuomo C.A."/>
            <person name="van Kan J.A."/>
            <person name="Viaud M."/>
            <person name="Benito E.P."/>
            <person name="Couloux A."/>
            <person name="Coutinho P.M."/>
            <person name="de Vries R.P."/>
            <person name="Dyer P.S."/>
            <person name="Fillinger S."/>
            <person name="Fournier E."/>
            <person name="Gout L."/>
            <person name="Hahn M."/>
            <person name="Kohn L."/>
            <person name="Lapalu N."/>
            <person name="Plummer K.M."/>
            <person name="Pradier J.M."/>
            <person name="Quevillon E."/>
            <person name="Sharon A."/>
            <person name="Simon A."/>
            <person name="ten Have A."/>
            <person name="Tudzynski B."/>
            <person name="Tudzynski P."/>
            <person name="Wincker P."/>
            <person name="Andrew M."/>
            <person name="Anthouard V."/>
            <person name="Beever R.E."/>
            <person name="Beffa R."/>
            <person name="Benoit I."/>
            <person name="Bouzid O."/>
            <person name="Brault B."/>
            <person name="Chen Z."/>
            <person name="Choquer M."/>
            <person name="Collemare J."/>
            <person name="Cotton P."/>
            <person name="Danchin E.G."/>
            <person name="Da Silva C."/>
            <person name="Gautier A."/>
            <person name="Giraud C."/>
            <person name="Giraud T."/>
            <person name="Gonzalez C."/>
            <person name="Grossetete S."/>
            <person name="Guldener U."/>
            <person name="Henrissat B."/>
            <person name="Howlett B.J."/>
            <person name="Kodira C."/>
            <person name="Kretschmer M."/>
            <person name="Lappartient A."/>
            <person name="Leroch M."/>
            <person name="Levis C."/>
            <person name="Mauceli E."/>
            <person name="Neuveglise C."/>
            <person name="Oeser B."/>
            <person name="Pearson M."/>
            <person name="Poulain J."/>
            <person name="Poussereau N."/>
            <person name="Quesneville H."/>
            <person name="Rascle C."/>
            <person name="Schumacher J."/>
            <person name="Segurens B."/>
            <person name="Sexton A."/>
            <person name="Silva E."/>
            <person name="Sirven C."/>
            <person name="Soanes D.M."/>
            <person name="Talbot N.J."/>
            <person name="Templeton M."/>
            <person name="Yandava C."/>
            <person name="Yarden O."/>
            <person name="Zeng Q."/>
            <person name="Rollins J.A."/>
            <person name="Lebrun M.H."/>
            <person name="Dickman M."/>
        </authorList>
    </citation>
    <scope>NUCLEOTIDE SEQUENCE [LARGE SCALE GENOMIC DNA]</scope>
    <source>
        <strain evidence="9 10">B05.10</strain>
    </source>
</reference>
<evidence type="ECO:0000256" key="8">
    <source>
        <dbReference type="SAM" id="Phobius"/>
    </source>
</evidence>
<keyword evidence="6 7" id="KW-0349">Heme</keyword>
<reference evidence="9 10" key="3">
    <citation type="journal article" date="2017" name="Mol. Plant Pathol.">
        <title>A gapless genome sequence of the fungus Botrytis cinerea.</title>
        <authorList>
            <person name="Van Kan J.A."/>
            <person name="Stassen J.H."/>
            <person name="Mosbach A."/>
            <person name="Van Der Lee T.A."/>
            <person name="Faino L."/>
            <person name="Farmer A.D."/>
            <person name="Papasotiriou D.G."/>
            <person name="Zhou S."/>
            <person name="Seidl M.F."/>
            <person name="Cottam E."/>
            <person name="Edel D."/>
            <person name="Hahn M."/>
            <person name="Schwartz D.C."/>
            <person name="Dietrich R.A."/>
            <person name="Widdison S."/>
            <person name="Scalliet G."/>
        </authorList>
    </citation>
    <scope>NUCLEOTIDE SEQUENCE [LARGE SCALE GENOMIC DNA]</scope>
    <source>
        <strain evidence="9 10">B05.10</strain>
    </source>
</reference>
<evidence type="ECO:0008006" key="11">
    <source>
        <dbReference type="Google" id="ProtNLM"/>
    </source>
</evidence>
<dbReference type="GO" id="GO:0004497">
    <property type="term" value="F:monooxygenase activity"/>
    <property type="evidence" value="ECO:0007669"/>
    <property type="project" value="UniProtKB-KW"/>
</dbReference>
<dbReference type="GO" id="GO:0020037">
    <property type="term" value="F:heme binding"/>
    <property type="evidence" value="ECO:0007669"/>
    <property type="project" value="InterPro"/>
</dbReference>
<evidence type="ECO:0000256" key="2">
    <source>
        <dbReference type="ARBA" id="ARBA00010617"/>
    </source>
</evidence>
<comment type="cofactor">
    <cofactor evidence="1 6">
        <name>heme</name>
        <dbReference type="ChEBI" id="CHEBI:30413"/>
    </cofactor>
</comment>
<protein>
    <recommendedName>
        <fullName evidence="11">Cytochrome P450</fullName>
    </recommendedName>
</protein>
<evidence type="ECO:0000256" key="1">
    <source>
        <dbReference type="ARBA" id="ARBA00001971"/>
    </source>
</evidence>
<keyword evidence="7" id="KW-0560">Oxidoreductase</keyword>
<dbReference type="InterPro" id="IPR050121">
    <property type="entry name" value="Cytochrome_P450_monoxygenase"/>
</dbReference>
<accession>A0A384JIR1</accession>
<evidence type="ECO:0000313" key="10">
    <source>
        <dbReference type="Proteomes" id="UP000001798"/>
    </source>
</evidence>
<dbReference type="PANTHER" id="PTHR24305:SF166">
    <property type="entry name" value="CYTOCHROME P450 12A4, MITOCHONDRIAL-RELATED"/>
    <property type="match status" value="1"/>
</dbReference>
<reference evidence="9 10" key="2">
    <citation type="journal article" date="2012" name="Eukaryot. Cell">
        <title>Genome update of Botrytis cinerea strains B05.10 and T4.</title>
        <authorList>
            <person name="Staats M."/>
            <person name="van Kan J.A."/>
        </authorList>
    </citation>
    <scope>NUCLEOTIDE SEQUENCE [LARGE SCALE GENOMIC DNA]</scope>
    <source>
        <strain evidence="9 10">B05.10</strain>
    </source>
</reference>
<dbReference type="InterPro" id="IPR017972">
    <property type="entry name" value="Cyt_P450_CS"/>
</dbReference>
<dbReference type="GeneID" id="5428559"/>
<evidence type="ECO:0000256" key="7">
    <source>
        <dbReference type="RuleBase" id="RU000461"/>
    </source>
</evidence>
<evidence type="ECO:0000256" key="3">
    <source>
        <dbReference type="ARBA" id="ARBA00022723"/>
    </source>
</evidence>
<keyword evidence="8" id="KW-1133">Transmembrane helix</keyword>
<name>A0A384JIR1_BOTFB</name>
<keyword evidence="3 6" id="KW-0479">Metal-binding</keyword>
<dbReference type="Gene3D" id="1.10.630.10">
    <property type="entry name" value="Cytochrome P450"/>
    <property type="match status" value="1"/>
</dbReference>
<feature type="transmembrane region" description="Helical" evidence="8">
    <location>
        <begin position="6"/>
        <end position="24"/>
    </location>
</feature>
<feature type="transmembrane region" description="Helical" evidence="8">
    <location>
        <begin position="36"/>
        <end position="54"/>
    </location>
</feature>
<dbReference type="PROSITE" id="PS00086">
    <property type="entry name" value="CYTOCHROME_P450"/>
    <property type="match status" value="1"/>
</dbReference>